<evidence type="ECO:0000259" key="1">
    <source>
        <dbReference type="PROSITE" id="PS50943"/>
    </source>
</evidence>
<accession>A0ABN1XR27</accession>
<dbReference type="PROSITE" id="PS50943">
    <property type="entry name" value="HTH_CROC1"/>
    <property type="match status" value="1"/>
</dbReference>
<comment type="caution">
    <text evidence="2">The sequence shown here is derived from an EMBL/GenBank/DDBJ whole genome shotgun (WGS) entry which is preliminary data.</text>
</comment>
<gene>
    <name evidence="2" type="ORF">GCM10009639_10630</name>
</gene>
<dbReference type="EMBL" id="BAAAKJ010000047">
    <property type="protein sequence ID" value="GAA1386628.1"/>
    <property type="molecule type" value="Genomic_DNA"/>
</dbReference>
<name>A0ABN1XR27_9ACTN</name>
<sequence>MHGERPSSAPSTVLGRQLGDELRTMRERAGLTTAVVAVELDCTKGKISRIENGRSPVRGPDLTAMLRLYGVDEQAVQARLAELARTANKRRRGSGWWSEYGDVLADTYRDFIELEAAASSVRTFQSQMIPALLQTPDYARALTVAGRRWKKPEEIEQFVTVRLIRQNRLTAEDPLSVWVVLAEGALRQQVGGQDVMKAQLDHLARSADMPNVTVQVVPFRVGAHASMAGPYVILGFPSEAAMDVVLLDNPSGSMWLEGVKEVEAYQGLWDDVRTKALSPVESLELINSIKEFGA</sequence>
<dbReference type="Pfam" id="PF13560">
    <property type="entry name" value="HTH_31"/>
    <property type="match status" value="1"/>
</dbReference>
<dbReference type="Proteomes" id="UP001499863">
    <property type="component" value="Unassembled WGS sequence"/>
</dbReference>
<dbReference type="Pfam" id="PF19054">
    <property type="entry name" value="DUF5753"/>
    <property type="match status" value="1"/>
</dbReference>
<organism evidence="2 3">
    <name type="scientific">Kitasatospora putterlickiae</name>
    <dbReference type="NCBI Taxonomy" id="221725"/>
    <lineage>
        <taxon>Bacteria</taxon>
        <taxon>Bacillati</taxon>
        <taxon>Actinomycetota</taxon>
        <taxon>Actinomycetes</taxon>
        <taxon>Kitasatosporales</taxon>
        <taxon>Streptomycetaceae</taxon>
        <taxon>Kitasatospora</taxon>
    </lineage>
</organism>
<dbReference type="InterPro" id="IPR001387">
    <property type="entry name" value="Cro/C1-type_HTH"/>
</dbReference>
<evidence type="ECO:0000313" key="2">
    <source>
        <dbReference type="EMBL" id="GAA1386628.1"/>
    </source>
</evidence>
<dbReference type="InterPro" id="IPR010982">
    <property type="entry name" value="Lambda_DNA-bd_dom_sf"/>
</dbReference>
<feature type="domain" description="HTH cro/C1-type" evidence="1">
    <location>
        <begin position="22"/>
        <end position="76"/>
    </location>
</feature>
<dbReference type="CDD" id="cd00093">
    <property type="entry name" value="HTH_XRE"/>
    <property type="match status" value="1"/>
</dbReference>
<proteinExistence type="predicted"/>
<dbReference type="RefSeq" id="WP_344327748.1">
    <property type="nucleotide sequence ID" value="NZ_BAAAKJ010000047.1"/>
</dbReference>
<evidence type="ECO:0000313" key="3">
    <source>
        <dbReference type="Proteomes" id="UP001499863"/>
    </source>
</evidence>
<keyword evidence="3" id="KW-1185">Reference proteome</keyword>
<protein>
    <submittedName>
        <fullName evidence="2">Helix-turn-helix transcriptional regulator</fullName>
    </submittedName>
</protein>
<reference evidence="2 3" key="1">
    <citation type="journal article" date="2019" name="Int. J. Syst. Evol. Microbiol.">
        <title>The Global Catalogue of Microorganisms (GCM) 10K type strain sequencing project: providing services to taxonomists for standard genome sequencing and annotation.</title>
        <authorList>
            <consortium name="The Broad Institute Genomics Platform"/>
            <consortium name="The Broad Institute Genome Sequencing Center for Infectious Disease"/>
            <person name="Wu L."/>
            <person name="Ma J."/>
        </authorList>
    </citation>
    <scope>NUCLEOTIDE SEQUENCE [LARGE SCALE GENOMIC DNA]</scope>
    <source>
        <strain evidence="2 3">JCM 12393</strain>
    </source>
</reference>
<dbReference type="SUPFAM" id="SSF47413">
    <property type="entry name" value="lambda repressor-like DNA-binding domains"/>
    <property type="match status" value="1"/>
</dbReference>
<dbReference type="SMART" id="SM00530">
    <property type="entry name" value="HTH_XRE"/>
    <property type="match status" value="1"/>
</dbReference>
<dbReference type="Gene3D" id="1.10.260.40">
    <property type="entry name" value="lambda repressor-like DNA-binding domains"/>
    <property type="match status" value="1"/>
</dbReference>
<dbReference type="InterPro" id="IPR043917">
    <property type="entry name" value="DUF5753"/>
</dbReference>